<gene>
    <name evidence="2" type="ORF">LVIROSA_LOCUS27121</name>
</gene>
<feature type="region of interest" description="Disordered" evidence="1">
    <location>
        <begin position="1"/>
        <end position="21"/>
    </location>
</feature>
<dbReference type="Proteomes" id="UP001157418">
    <property type="component" value="Unassembled WGS sequence"/>
</dbReference>
<proteinExistence type="predicted"/>
<accession>A0AAU9NT70</accession>
<evidence type="ECO:0000256" key="1">
    <source>
        <dbReference type="SAM" id="MobiDB-lite"/>
    </source>
</evidence>
<sequence>MANRRSADDVGKVSRHTGGSMGYEEHRINLVSYERGMTERYGEDMNQHPRDDVDVWMRTQEGRGRGSRIYGIGNFDLHFLVTGSTSSQTGSFTTSSDYEWSQERVCYDR</sequence>
<keyword evidence="3" id="KW-1185">Reference proteome</keyword>
<evidence type="ECO:0000313" key="2">
    <source>
        <dbReference type="EMBL" id="CAH1441027.1"/>
    </source>
</evidence>
<protein>
    <submittedName>
        <fullName evidence="2">Uncharacterized protein</fullName>
    </submittedName>
</protein>
<organism evidence="2 3">
    <name type="scientific">Lactuca virosa</name>
    <dbReference type="NCBI Taxonomy" id="75947"/>
    <lineage>
        <taxon>Eukaryota</taxon>
        <taxon>Viridiplantae</taxon>
        <taxon>Streptophyta</taxon>
        <taxon>Embryophyta</taxon>
        <taxon>Tracheophyta</taxon>
        <taxon>Spermatophyta</taxon>
        <taxon>Magnoliopsida</taxon>
        <taxon>eudicotyledons</taxon>
        <taxon>Gunneridae</taxon>
        <taxon>Pentapetalae</taxon>
        <taxon>asterids</taxon>
        <taxon>campanulids</taxon>
        <taxon>Asterales</taxon>
        <taxon>Asteraceae</taxon>
        <taxon>Cichorioideae</taxon>
        <taxon>Cichorieae</taxon>
        <taxon>Lactucinae</taxon>
        <taxon>Lactuca</taxon>
    </lineage>
</organism>
<comment type="caution">
    <text evidence="2">The sequence shown here is derived from an EMBL/GenBank/DDBJ whole genome shotgun (WGS) entry which is preliminary data.</text>
</comment>
<reference evidence="2 3" key="1">
    <citation type="submission" date="2022-01" db="EMBL/GenBank/DDBJ databases">
        <authorList>
            <person name="Xiong W."/>
            <person name="Schranz E."/>
        </authorList>
    </citation>
    <scope>NUCLEOTIDE SEQUENCE [LARGE SCALE GENOMIC DNA]</scope>
</reference>
<dbReference type="AlphaFoldDB" id="A0AAU9NT70"/>
<name>A0AAU9NT70_9ASTR</name>
<feature type="compositionally biased region" description="Basic and acidic residues" evidence="1">
    <location>
        <begin position="1"/>
        <end position="12"/>
    </location>
</feature>
<dbReference type="EMBL" id="CAKMRJ010005412">
    <property type="protein sequence ID" value="CAH1441027.1"/>
    <property type="molecule type" value="Genomic_DNA"/>
</dbReference>
<evidence type="ECO:0000313" key="3">
    <source>
        <dbReference type="Proteomes" id="UP001157418"/>
    </source>
</evidence>